<proteinExistence type="predicted"/>
<evidence type="ECO:0000313" key="1">
    <source>
        <dbReference type="EMBL" id="PNG05931.1"/>
    </source>
</evidence>
<gene>
    <name evidence="1" type="ORF">CXL00_08855</name>
</gene>
<comment type="caution">
    <text evidence="1">The sequence shown here is derived from an EMBL/GenBank/DDBJ whole genome shotgun (WGS) entry which is preliminary data.</text>
</comment>
<reference evidence="1 2" key="1">
    <citation type="submission" date="2018-01" db="EMBL/GenBank/DDBJ databases">
        <title>Denitrification phenotypes of diverse strains of Pseudomonas stutzeri.</title>
        <authorList>
            <person name="Milligan D.A."/>
            <person name="Bergaust L."/>
            <person name="Bakken L.R."/>
            <person name="Frostegard A."/>
        </authorList>
    </citation>
    <scope>NUCLEOTIDE SEQUENCE [LARGE SCALE GENOMIC DNA]</scope>
    <source>
        <strain evidence="1 2">28a3</strain>
    </source>
</reference>
<evidence type="ECO:0000313" key="2">
    <source>
        <dbReference type="Proteomes" id="UP000235897"/>
    </source>
</evidence>
<dbReference type="EMBL" id="POUW01000003">
    <property type="protein sequence ID" value="PNG05931.1"/>
    <property type="molecule type" value="Genomic_DNA"/>
</dbReference>
<organism evidence="1 2">
    <name type="scientific">Stutzerimonas stutzeri</name>
    <name type="common">Pseudomonas stutzeri</name>
    <dbReference type="NCBI Taxonomy" id="316"/>
    <lineage>
        <taxon>Bacteria</taxon>
        <taxon>Pseudomonadati</taxon>
        <taxon>Pseudomonadota</taxon>
        <taxon>Gammaproteobacteria</taxon>
        <taxon>Pseudomonadales</taxon>
        <taxon>Pseudomonadaceae</taxon>
        <taxon>Stutzerimonas</taxon>
    </lineage>
</organism>
<dbReference type="AlphaFoldDB" id="A0A2N8STV5"/>
<dbReference type="Proteomes" id="UP000235897">
    <property type="component" value="Unassembled WGS sequence"/>
</dbReference>
<sequence>MHPLPTPDSISRALFETDPMHTCCAENACFDEYGRVAAGAVSYMGNGYTLAQALHKALQDWFGIELTAGRDLSHVLALVEIPTDHRAAEIVDQYHNEIGGRWCKEYLLTFSETGTIKVRVKFEQSDPWIAERRMQPQEISSLIDPSTGDFLTVMTFDGNPFELTRIDLSLTRKTLTIHARPPKEIRR</sequence>
<protein>
    <submittedName>
        <fullName evidence="1">Uncharacterized protein</fullName>
    </submittedName>
</protein>
<accession>A0A2N8STV5</accession>
<name>A0A2N8STV5_STUST</name>
<dbReference type="RefSeq" id="WP_102846518.1">
    <property type="nucleotide sequence ID" value="NZ_JAMOIG010000005.1"/>
</dbReference>
<dbReference type="OrthoDB" id="6169716at2"/>